<keyword evidence="2" id="KW-1185">Reference proteome</keyword>
<dbReference type="InterPro" id="IPR013783">
    <property type="entry name" value="Ig-like_fold"/>
</dbReference>
<reference evidence="1 2" key="1">
    <citation type="journal article" date="2016" name="Microb. Cell Fact.">
        <title>Dissection of exopolysaccharide biosynthesis in Kozakia baliensis.</title>
        <authorList>
            <person name="Brandt J.U."/>
            <person name="Jakob F."/>
            <person name="Behr J."/>
            <person name="Geissler A.J."/>
            <person name="Vogel R.F."/>
        </authorList>
    </citation>
    <scope>NUCLEOTIDE SEQUENCE [LARGE SCALE GENOMIC DNA]</scope>
    <source>
        <strain evidence="1 2">DSM 14400</strain>
    </source>
</reference>
<dbReference type="KEGG" id="kba:A0U89_06295"/>
<evidence type="ECO:0000313" key="1">
    <source>
        <dbReference type="EMBL" id="AOX16802.1"/>
    </source>
</evidence>
<protein>
    <submittedName>
        <fullName evidence="1">Uncharacterized protein</fullName>
    </submittedName>
</protein>
<organism evidence="1 2">
    <name type="scientific">Kozakia baliensis</name>
    <dbReference type="NCBI Taxonomy" id="153496"/>
    <lineage>
        <taxon>Bacteria</taxon>
        <taxon>Pseudomonadati</taxon>
        <taxon>Pseudomonadota</taxon>
        <taxon>Alphaproteobacteria</taxon>
        <taxon>Acetobacterales</taxon>
        <taxon>Acetobacteraceae</taxon>
        <taxon>Kozakia</taxon>
    </lineage>
</organism>
<accession>A0A1D8UT19</accession>
<proteinExistence type="predicted"/>
<name>A0A1D8UT19_9PROT</name>
<dbReference type="EMBL" id="CP014674">
    <property type="protein sequence ID" value="AOX16802.1"/>
    <property type="molecule type" value="Genomic_DNA"/>
</dbReference>
<sequence>MASLTVGTLSATSETANQIGLSLSADASGGTAPLSNTLHRGTSDGFAASDATKIADNVTFPYADGSFTSDQLSQSGQTYYYLCEYIDSKGKAIWTNQASATLQTTGRSMATVTIAPNAAGISYSPENWNVTASAAITANSGAYFNFGFAGASWR</sequence>
<dbReference type="Proteomes" id="UP000179145">
    <property type="component" value="Chromosome"/>
</dbReference>
<dbReference type="Gene3D" id="2.60.40.10">
    <property type="entry name" value="Immunoglobulins"/>
    <property type="match status" value="1"/>
</dbReference>
<evidence type="ECO:0000313" key="2">
    <source>
        <dbReference type="Proteomes" id="UP000179145"/>
    </source>
</evidence>
<dbReference type="OrthoDB" id="7217248at2"/>
<dbReference type="AlphaFoldDB" id="A0A1D8UT19"/>
<gene>
    <name evidence="1" type="ORF">A0U89_06295</name>
</gene>
<dbReference type="RefSeq" id="WP_070402523.1">
    <property type="nucleotide sequence ID" value="NZ_BJVW01000017.1"/>
</dbReference>
<dbReference type="STRING" id="153496.A0U89_06295"/>